<dbReference type="AlphaFoldDB" id="C4J7L0"/>
<dbReference type="EMBL" id="BT086807">
    <property type="protein sequence ID" value="ACR37160.1"/>
    <property type="molecule type" value="mRNA"/>
</dbReference>
<sequence length="29" mass="2995">MCVLASICLAVNRVRTSVSWSAISAGVCP</sequence>
<accession>C4J7L0</accession>
<protein>
    <submittedName>
        <fullName evidence="1">Uncharacterized protein</fullName>
    </submittedName>
</protein>
<reference evidence="1" key="1">
    <citation type="journal article" date="2009" name="PLoS Genet.">
        <title>Sequencing, mapping, and analysis of 27,455 maize full-length cDNAs.</title>
        <authorList>
            <person name="Soderlund C."/>
            <person name="Descour A."/>
            <person name="Kudrna D."/>
            <person name="Bomhoff M."/>
            <person name="Boyd L."/>
            <person name="Currie J."/>
            <person name="Angelova A."/>
            <person name="Collura K."/>
            <person name="Wissotski M."/>
            <person name="Ashley E."/>
            <person name="Morrow D."/>
            <person name="Fernandes J."/>
            <person name="Walbot V."/>
            <person name="Yu Y."/>
        </authorList>
    </citation>
    <scope>NUCLEOTIDE SEQUENCE</scope>
    <source>
        <strain evidence="1">B73</strain>
    </source>
</reference>
<evidence type="ECO:0000313" key="1">
    <source>
        <dbReference type="EMBL" id="ACR37160.1"/>
    </source>
</evidence>
<proteinExistence type="evidence at transcript level"/>
<organism evidence="1">
    <name type="scientific">Zea mays</name>
    <name type="common">Maize</name>
    <dbReference type="NCBI Taxonomy" id="4577"/>
    <lineage>
        <taxon>Eukaryota</taxon>
        <taxon>Viridiplantae</taxon>
        <taxon>Streptophyta</taxon>
        <taxon>Embryophyta</taxon>
        <taxon>Tracheophyta</taxon>
        <taxon>Spermatophyta</taxon>
        <taxon>Magnoliopsida</taxon>
        <taxon>Liliopsida</taxon>
        <taxon>Poales</taxon>
        <taxon>Poaceae</taxon>
        <taxon>PACMAD clade</taxon>
        <taxon>Panicoideae</taxon>
        <taxon>Andropogonodae</taxon>
        <taxon>Andropogoneae</taxon>
        <taxon>Tripsacinae</taxon>
        <taxon>Zea</taxon>
    </lineage>
</organism>
<name>C4J7L0_MAIZE</name>
<reference evidence="1" key="2">
    <citation type="submission" date="2012-06" db="EMBL/GenBank/DDBJ databases">
        <authorList>
            <person name="Yu Y."/>
            <person name="Currie J."/>
            <person name="Lomeli R."/>
            <person name="Angelova A."/>
            <person name="Collura K."/>
            <person name="Wissotski M."/>
            <person name="Campos D."/>
            <person name="Kudrna D."/>
            <person name="Golser W."/>
            <person name="Ashely E."/>
            <person name="Descour A."/>
            <person name="Fernandes J."/>
            <person name="Soderlund C."/>
            <person name="Walbot V."/>
        </authorList>
    </citation>
    <scope>NUCLEOTIDE SEQUENCE</scope>
    <source>
        <strain evidence="1">B73</strain>
    </source>
</reference>